<dbReference type="GO" id="GO:0005737">
    <property type="term" value="C:cytoplasm"/>
    <property type="evidence" value="ECO:0007669"/>
    <property type="project" value="UniProtKB-SubCell"/>
</dbReference>
<dbReference type="GO" id="GO:0002189">
    <property type="term" value="C:ribose phosphate diphosphokinase complex"/>
    <property type="evidence" value="ECO:0007669"/>
    <property type="project" value="TreeGrafter"/>
</dbReference>
<dbReference type="STRING" id="887929.HMP0721_1161"/>
<name>E6MGM8_9FIRM</name>
<dbReference type="CDD" id="cd06223">
    <property type="entry name" value="PRTases_typeI"/>
    <property type="match status" value="1"/>
</dbReference>
<feature type="binding site" evidence="9">
    <location>
        <position position="228"/>
    </location>
    <ligand>
        <name>D-ribose 5-phosphate</name>
        <dbReference type="ChEBI" id="CHEBI:78346"/>
    </ligand>
</feature>
<evidence type="ECO:0000313" key="12">
    <source>
        <dbReference type="Proteomes" id="UP000004754"/>
    </source>
</evidence>
<comment type="cofactor">
    <cofactor evidence="9">
        <name>Mg(2+)</name>
        <dbReference type="ChEBI" id="CHEBI:18420"/>
    </cofactor>
    <text evidence="9">Binds 2 Mg(2+) ions per subunit.</text>
</comment>
<feature type="binding site" evidence="9">
    <location>
        <position position="179"/>
    </location>
    <ligand>
        <name>Mg(2+)</name>
        <dbReference type="ChEBI" id="CHEBI:18420"/>
    </ligand>
</feature>
<feature type="binding site" evidence="9">
    <location>
        <begin position="106"/>
        <end position="107"/>
    </location>
    <ligand>
        <name>ATP</name>
        <dbReference type="ChEBI" id="CHEBI:30616"/>
    </ligand>
</feature>
<dbReference type="InterPro" id="IPR029099">
    <property type="entry name" value="Pribosyltran_N"/>
</dbReference>
<dbReference type="PANTHER" id="PTHR10210">
    <property type="entry name" value="RIBOSE-PHOSPHATE DIPHOSPHOKINASE FAMILY MEMBER"/>
    <property type="match status" value="1"/>
</dbReference>
<dbReference type="Pfam" id="PF14572">
    <property type="entry name" value="Pribosyl_synth"/>
    <property type="match status" value="1"/>
</dbReference>
<dbReference type="InterPro" id="IPR037515">
    <property type="entry name" value="Rib-P_diPkinase_bac"/>
</dbReference>
<feature type="binding site" evidence="9">
    <location>
        <position position="140"/>
    </location>
    <ligand>
        <name>Mg(2+)</name>
        <dbReference type="ChEBI" id="CHEBI:18420"/>
    </ligand>
</feature>
<dbReference type="GO" id="GO:0016301">
    <property type="term" value="F:kinase activity"/>
    <property type="evidence" value="ECO:0007669"/>
    <property type="project" value="UniProtKB-KW"/>
</dbReference>
<keyword evidence="2 9" id="KW-0479">Metal-binding</keyword>
<gene>
    <name evidence="9 11" type="primary">prs</name>
    <name evidence="11" type="ORF">HMP0721_1161</name>
</gene>
<dbReference type="Proteomes" id="UP000004754">
    <property type="component" value="Unassembled WGS sequence"/>
</dbReference>
<comment type="function">
    <text evidence="9">Involved in the biosynthesis of the central metabolite phospho-alpha-D-ribosyl-1-pyrophosphate (PRPP) via the transfer of pyrophosphoryl group from ATP to 1-hydroxyl of ribose-5-phosphate (Rib-5-P).</text>
</comment>
<protein>
    <recommendedName>
        <fullName evidence="9">Ribose-phosphate pyrophosphokinase</fullName>
        <shortName evidence="9">RPPK</shortName>
        <ecNumber evidence="9">2.7.6.1</ecNumber>
    </recommendedName>
    <alternativeName>
        <fullName evidence="9">5-phospho-D-ribosyl alpha-1-diphosphate synthase</fullName>
    </alternativeName>
    <alternativeName>
        <fullName evidence="9">Phosphoribosyl diphosphate synthase</fullName>
    </alternativeName>
    <alternativeName>
        <fullName evidence="9">Phosphoribosyl pyrophosphate synthase</fullName>
        <shortName evidence="9">P-Rib-PP synthase</shortName>
        <shortName evidence="9">PRPP synthase</shortName>
        <shortName evidence="9">PRPPase</shortName>
    </alternativeName>
</protein>
<feature type="domain" description="Ribose-phosphate pyrophosphokinase N-terminal" evidence="10">
    <location>
        <begin position="14"/>
        <end position="130"/>
    </location>
</feature>
<comment type="pathway">
    <text evidence="9">Metabolic intermediate biosynthesis; 5-phospho-alpha-D-ribose 1-diphosphate biosynthesis; 5-phospho-alpha-D-ribose 1-diphosphate from D-ribose 5-phosphate (route I): step 1/1.</text>
</comment>
<evidence type="ECO:0000256" key="2">
    <source>
        <dbReference type="ARBA" id="ARBA00022723"/>
    </source>
</evidence>
<dbReference type="UniPathway" id="UPA00087">
    <property type="reaction ID" value="UER00172"/>
</dbReference>
<dbReference type="Pfam" id="PF13793">
    <property type="entry name" value="Pribosyltran_N"/>
    <property type="match status" value="1"/>
</dbReference>
<evidence type="ECO:0000313" key="11">
    <source>
        <dbReference type="EMBL" id="EFV01768.1"/>
    </source>
</evidence>
<proteinExistence type="inferred from homology"/>
<evidence type="ECO:0000256" key="9">
    <source>
        <dbReference type="HAMAP-Rule" id="MF_00583"/>
    </source>
</evidence>
<dbReference type="PANTHER" id="PTHR10210:SF41">
    <property type="entry name" value="RIBOSE-PHOSPHATE PYROPHOSPHOKINASE 1, CHLOROPLASTIC"/>
    <property type="match status" value="1"/>
</dbReference>
<dbReference type="InterPro" id="IPR005946">
    <property type="entry name" value="Rib-P_diPkinase"/>
</dbReference>
<dbReference type="HAMAP" id="MF_00583_B">
    <property type="entry name" value="RibP_PPkinase_B"/>
    <property type="match status" value="1"/>
</dbReference>
<feature type="binding site" evidence="9">
    <location>
        <begin position="47"/>
        <end position="49"/>
    </location>
    <ligand>
        <name>ATP</name>
        <dbReference type="ChEBI" id="CHEBI:30616"/>
    </ligand>
</feature>
<evidence type="ECO:0000256" key="6">
    <source>
        <dbReference type="ARBA" id="ARBA00022840"/>
    </source>
</evidence>
<evidence type="ECO:0000256" key="3">
    <source>
        <dbReference type="ARBA" id="ARBA00022727"/>
    </source>
</evidence>
<dbReference type="GO" id="GO:0009156">
    <property type="term" value="P:ribonucleoside monophosphate biosynthetic process"/>
    <property type="evidence" value="ECO:0007669"/>
    <property type="project" value="InterPro"/>
</dbReference>
<evidence type="ECO:0000256" key="7">
    <source>
        <dbReference type="ARBA" id="ARBA00022842"/>
    </source>
</evidence>
<dbReference type="NCBIfam" id="TIGR01251">
    <property type="entry name" value="ribP_PPkin"/>
    <property type="match status" value="1"/>
</dbReference>
<evidence type="ECO:0000259" key="10">
    <source>
        <dbReference type="Pfam" id="PF13793"/>
    </source>
</evidence>
<evidence type="ECO:0000256" key="5">
    <source>
        <dbReference type="ARBA" id="ARBA00022777"/>
    </source>
</evidence>
<keyword evidence="1 9" id="KW-0808">Transferase</keyword>
<feature type="binding site" evidence="9">
    <location>
        <position position="204"/>
    </location>
    <ligand>
        <name>D-ribose 5-phosphate</name>
        <dbReference type="ChEBI" id="CHEBI:78346"/>
    </ligand>
</feature>
<dbReference type="InterPro" id="IPR000842">
    <property type="entry name" value="PRib_PP_synth_CS"/>
</dbReference>
<keyword evidence="7 9" id="KW-0460">Magnesium</keyword>
<organism evidence="11 12">
    <name type="scientific">Pseudoramibacter alactolyticus ATCC 23263</name>
    <dbReference type="NCBI Taxonomy" id="887929"/>
    <lineage>
        <taxon>Bacteria</taxon>
        <taxon>Bacillati</taxon>
        <taxon>Bacillota</taxon>
        <taxon>Clostridia</taxon>
        <taxon>Eubacteriales</taxon>
        <taxon>Eubacteriaceae</taxon>
        <taxon>Pseudoramibacter</taxon>
    </lineage>
</organism>
<comment type="similarity">
    <text evidence="9">Belongs to the ribose-phosphate pyrophosphokinase family. Class I subfamily.</text>
</comment>
<dbReference type="GO" id="GO:0006164">
    <property type="term" value="P:purine nucleotide biosynthetic process"/>
    <property type="evidence" value="ECO:0007669"/>
    <property type="project" value="TreeGrafter"/>
</dbReference>
<dbReference type="EC" id="2.7.6.1" evidence="9"/>
<comment type="subcellular location">
    <subcellularLocation>
        <location evidence="9">Cytoplasm</location>
    </subcellularLocation>
</comment>
<dbReference type="EMBL" id="AEQN01000016">
    <property type="protein sequence ID" value="EFV01768.1"/>
    <property type="molecule type" value="Genomic_DNA"/>
</dbReference>
<keyword evidence="4 9" id="KW-0547">Nucleotide-binding</keyword>
<sequence length="325" mass="34995">MEVKKKMDGNFSGIKVITGNGNQPLARDIAAYLEVSLCNAEVMHFSDGEIGLNIHESVRGADVFVIQSTSNPCNDNLMELLILIDALKRASAGRITAVMPYFGYARQDRKAKSRDPITAKLVANLITTAGADRVLTMDLHSNQIQGFFDIPLDHLAGGSIIADYFASKNLDDMAVVAPDAGSVKRTRKLARALGVPFAIIDKERPKPNETAVMGVIGDVKGKNCIMIDDMIDTAGTITTGANAIMELGAKSVRAGCTHGVFSGPAMERIEKSALEELVTLDTIEIPEKKRIGKLKILSTGATFGRAIDYIHLGRPLSRLFTGSYS</sequence>
<comment type="caution">
    <text evidence="11">The sequence shown here is derived from an EMBL/GenBank/DDBJ whole genome shotgun (WGS) entry which is preliminary data.</text>
</comment>
<comment type="catalytic activity">
    <reaction evidence="8 9">
        <text>D-ribose 5-phosphate + ATP = 5-phospho-alpha-D-ribose 1-diphosphate + AMP + H(+)</text>
        <dbReference type="Rhea" id="RHEA:15609"/>
        <dbReference type="ChEBI" id="CHEBI:15378"/>
        <dbReference type="ChEBI" id="CHEBI:30616"/>
        <dbReference type="ChEBI" id="CHEBI:58017"/>
        <dbReference type="ChEBI" id="CHEBI:78346"/>
        <dbReference type="ChEBI" id="CHEBI:456215"/>
        <dbReference type="EC" id="2.7.6.1"/>
    </reaction>
</comment>
<accession>E6MGM8</accession>
<dbReference type="SUPFAM" id="SSF53271">
    <property type="entry name" value="PRTase-like"/>
    <property type="match status" value="1"/>
</dbReference>
<dbReference type="PROSITE" id="PS00114">
    <property type="entry name" value="PRPP_SYNTHASE"/>
    <property type="match status" value="1"/>
</dbReference>
<keyword evidence="5 9" id="KW-0418">Kinase</keyword>
<comment type="subunit">
    <text evidence="9">Homohexamer.</text>
</comment>
<keyword evidence="9" id="KW-0963">Cytoplasm</keyword>
<dbReference type="FunFam" id="3.40.50.2020:FF:000002">
    <property type="entry name" value="Ribose-phosphate pyrophosphokinase"/>
    <property type="match status" value="1"/>
</dbReference>
<dbReference type="GO" id="GO:0006015">
    <property type="term" value="P:5-phosphoribose 1-diphosphate biosynthetic process"/>
    <property type="evidence" value="ECO:0007669"/>
    <property type="project" value="UniProtKB-UniRule"/>
</dbReference>
<dbReference type="Gene3D" id="3.40.50.2020">
    <property type="match status" value="2"/>
</dbReference>
<dbReference type="eggNOG" id="COG0462">
    <property type="taxonomic scope" value="Bacteria"/>
</dbReference>
<feature type="binding site" evidence="9">
    <location>
        <begin position="232"/>
        <end position="236"/>
    </location>
    <ligand>
        <name>D-ribose 5-phosphate</name>
        <dbReference type="ChEBI" id="CHEBI:78346"/>
    </ligand>
</feature>
<dbReference type="SMART" id="SM01400">
    <property type="entry name" value="Pribosyltran_N"/>
    <property type="match status" value="1"/>
</dbReference>
<evidence type="ECO:0000256" key="8">
    <source>
        <dbReference type="ARBA" id="ARBA00049535"/>
    </source>
</evidence>
<dbReference type="NCBIfam" id="NF002320">
    <property type="entry name" value="PRK01259.1"/>
    <property type="match status" value="1"/>
</dbReference>
<keyword evidence="6 9" id="KW-0067">ATP-binding</keyword>
<keyword evidence="12" id="KW-1185">Reference proteome</keyword>
<evidence type="ECO:0000256" key="1">
    <source>
        <dbReference type="ARBA" id="ARBA00022679"/>
    </source>
</evidence>
<dbReference type="InterPro" id="IPR000836">
    <property type="entry name" value="PRTase_dom"/>
</dbReference>
<dbReference type="GO" id="GO:0000287">
    <property type="term" value="F:magnesium ion binding"/>
    <property type="evidence" value="ECO:0007669"/>
    <property type="project" value="UniProtKB-UniRule"/>
</dbReference>
<dbReference type="InterPro" id="IPR029057">
    <property type="entry name" value="PRTase-like"/>
</dbReference>
<dbReference type="AlphaFoldDB" id="E6MGM8"/>
<evidence type="ECO:0000256" key="4">
    <source>
        <dbReference type="ARBA" id="ARBA00022741"/>
    </source>
</evidence>
<keyword evidence="3 9" id="KW-0545">Nucleotide biosynthesis</keyword>
<dbReference type="FunFam" id="3.40.50.2020:FF:000014">
    <property type="entry name" value="Ribose-phosphate pyrophosphokinase 1"/>
    <property type="match status" value="1"/>
</dbReference>
<reference evidence="11 12" key="1">
    <citation type="submission" date="2010-12" db="EMBL/GenBank/DDBJ databases">
        <authorList>
            <person name="Muzny D."/>
            <person name="Qin X."/>
            <person name="Deng J."/>
            <person name="Jiang H."/>
            <person name="Liu Y."/>
            <person name="Qu J."/>
            <person name="Song X.-Z."/>
            <person name="Zhang L."/>
            <person name="Thornton R."/>
            <person name="Coyle M."/>
            <person name="Francisco L."/>
            <person name="Jackson L."/>
            <person name="Javaid M."/>
            <person name="Korchina V."/>
            <person name="Kovar C."/>
            <person name="Mata R."/>
            <person name="Mathew T."/>
            <person name="Ngo R."/>
            <person name="Nguyen L."/>
            <person name="Nguyen N."/>
            <person name="Okwuonu G."/>
            <person name="Ongeri F."/>
            <person name="Pham C."/>
            <person name="Simmons D."/>
            <person name="Wilczek-Boney K."/>
            <person name="Hale W."/>
            <person name="Jakkamsetti A."/>
            <person name="Pham P."/>
            <person name="Ruth R."/>
            <person name="San Lucas F."/>
            <person name="Warren J."/>
            <person name="Zhang J."/>
            <person name="Zhao Z."/>
            <person name="Zhou C."/>
            <person name="Zhu D."/>
            <person name="Lee S."/>
            <person name="Bess C."/>
            <person name="Blankenburg K."/>
            <person name="Forbes L."/>
            <person name="Fu Q."/>
            <person name="Gubbala S."/>
            <person name="Hirani K."/>
            <person name="Jayaseelan J.C."/>
            <person name="Lara F."/>
            <person name="Munidasa M."/>
            <person name="Palculict T."/>
            <person name="Patil S."/>
            <person name="Pu L.-L."/>
            <person name="Saada N."/>
            <person name="Tang L."/>
            <person name="Weissenberger G."/>
            <person name="Zhu Y."/>
            <person name="Hemphill L."/>
            <person name="Shang Y."/>
            <person name="Youmans B."/>
            <person name="Ayvaz T."/>
            <person name="Ross M."/>
            <person name="Santibanez J."/>
            <person name="Aqrawi P."/>
            <person name="Gross S."/>
            <person name="Joshi V."/>
            <person name="Fowler G."/>
            <person name="Nazareth L."/>
            <person name="Reid J."/>
            <person name="Worley K."/>
            <person name="Petrosino J."/>
            <person name="Highlander S."/>
            <person name="Gibbs R."/>
        </authorList>
    </citation>
    <scope>NUCLEOTIDE SEQUENCE [LARGE SCALE GENOMIC DNA]</scope>
    <source>
        <strain evidence="11 12">ATCC 23263</strain>
    </source>
</reference>
<feature type="active site" evidence="9">
    <location>
        <position position="202"/>
    </location>
</feature>
<dbReference type="HOGENOM" id="CLU_033546_4_0_9"/>
<dbReference type="GO" id="GO:0005524">
    <property type="term" value="F:ATP binding"/>
    <property type="evidence" value="ECO:0007669"/>
    <property type="project" value="UniProtKB-KW"/>
</dbReference>
<dbReference type="GO" id="GO:0004749">
    <property type="term" value="F:ribose phosphate diphosphokinase activity"/>
    <property type="evidence" value="ECO:0007669"/>
    <property type="project" value="UniProtKB-UniRule"/>
</dbReference>